<proteinExistence type="predicted"/>
<reference evidence="2" key="1">
    <citation type="submission" date="2017-04" db="EMBL/GenBank/DDBJ databases">
        <authorList>
            <person name="Varghese N."/>
            <person name="Submissions S."/>
        </authorList>
    </citation>
    <scope>NUCLEOTIDE SEQUENCE [LARGE SCALE GENOMIC DNA]</scope>
    <source>
        <strain evidence="2">RKEM611</strain>
    </source>
</reference>
<dbReference type="Proteomes" id="UP000192907">
    <property type="component" value="Unassembled WGS sequence"/>
</dbReference>
<dbReference type="OrthoDB" id="5292990at2"/>
<evidence type="ECO:0000313" key="2">
    <source>
        <dbReference type="Proteomes" id="UP000192907"/>
    </source>
</evidence>
<dbReference type="STRING" id="1513793.SAMN06296036_1079"/>
<dbReference type="AlphaFoldDB" id="A0A1Y6BUY4"/>
<organism evidence="1 2">
    <name type="scientific">Pseudobacteriovorax antillogorgiicola</name>
    <dbReference type="NCBI Taxonomy" id="1513793"/>
    <lineage>
        <taxon>Bacteria</taxon>
        <taxon>Pseudomonadati</taxon>
        <taxon>Bdellovibrionota</taxon>
        <taxon>Oligoflexia</taxon>
        <taxon>Oligoflexales</taxon>
        <taxon>Pseudobacteriovoracaceae</taxon>
        <taxon>Pseudobacteriovorax</taxon>
    </lineage>
</organism>
<sequence length="159" mass="18023">MNKCKIQWLDSKRAKVSGVIDEFSSFDELFNKGQEEIWIDFSEVTRINSSGIREWVQAVLSSSARLHLERCSAVMVDQFSMIPEFIGKNGTIESFYVHYICDSCGHEARELLEVGKDIGGDKSYKEQLDDPCPSCGAVLELDHNPDIYFAFLKFIKPAS</sequence>
<accession>A0A1Y6BUY4</accession>
<evidence type="ECO:0008006" key="3">
    <source>
        <dbReference type="Google" id="ProtNLM"/>
    </source>
</evidence>
<keyword evidence="2" id="KW-1185">Reference proteome</keyword>
<name>A0A1Y6BUY4_9BACT</name>
<gene>
    <name evidence="1" type="ORF">SAMN06296036_1079</name>
</gene>
<dbReference type="RefSeq" id="WP_132318643.1">
    <property type="nucleotide sequence ID" value="NZ_FWZT01000007.1"/>
</dbReference>
<protein>
    <recommendedName>
        <fullName evidence="3">STAS domain-containing protein</fullName>
    </recommendedName>
</protein>
<evidence type="ECO:0000313" key="1">
    <source>
        <dbReference type="EMBL" id="SMF20121.1"/>
    </source>
</evidence>
<dbReference type="EMBL" id="FWZT01000007">
    <property type="protein sequence ID" value="SMF20121.1"/>
    <property type="molecule type" value="Genomic_DNA"/>
</dbReference>